<evidence type="ECO:0000313" key="3">
    <source>
        <dbReference type="Proteomes" id="UP001443914"/>
    </source>
</evidence>
<evidence type="ECO:0000259" key="1">
    <source>
        <dbReference type="Pfam" id="PF14244"/>
    </source>
</evidence>
<dbReference type="AlphaFoldDB" id="A0AAW1II44"/>
<accession>A0AAW1II44</accession>
<keyword evidence="3" id="KW-1185">Reference proteome</keyword>
<dbReference type="PANTHER" id="PTHR37610">
    <property type="entry name" value="CCHC-TYPE DOMAIN-CONTAINING PROTEIN"/>
    <property type="match status" value="1"/>
</dbReference>
<protein>
    <recommendedName>
        <fullName evidence="1">Retrotransposon Copia-like N-terminal domain-containing protein</fullName>
    </recommendedName>
</protein>
<dbReference type="PANTHER" id="PTHR37610:SF40">
    <property type="entry name" value="OS01G0909600 PROTEIN"/>
    <property type="match status" value="1"/>
</dbReference>
<feature type="domain" description="Retrotransposon Copia-like N-terminal" evidence="1">
    <location>
        <begin position="19"/>
        <end position="64"/>
    </location>
</feature>
<evidence type="ECO:0000313" key="2">
    <source>
        <dbReference type="EMBL" id="KAK9689046.1"/>
    </source>
</evidence>
<dbReference type="Pfam" id="PF14244">
    <property type="entry name" value="Retrotran_gag_3"/>
    <property type="match status" value="1"/>
</dbReference>
<reference evidence="2" key="1">
    <citation type="submission" date="2024-03" db="EMBL/GenBank/DDBJ databases">
        <title>WGS assembly of Saponaria officinalis var. Norfolk2.</title>
        <authorList>
            <person name="Jenkins J."/>
            <person name="Shu S."/>
            <person name="Grimwood J."/>
            <person name="Barry K."/>
            <person name="Goodstein D."/>
            <person name="Schmutz J."/>
            <person name="Leebens-Mack J."/>
            <person name="Osbourn A."/>
        </authorList>
    </citation>
    <scope>NUCLEOTIDE SEQUENCE [LARGE SCALE GENOMIC DNA]</scope>
    <source>
        <strain evidence="2">JIC</strain>
    </source>
</reference>
<sequence>MAVVPPVTSLYKDPLTLAHGDHFSLQLISTQFDGMNYLKWSRTMSMALISKNKLDFVNGTFKRPTITDATYNDWERTGYTFLCWLLRSLHPSISDGLLYVTSSRQLWTKLEEMYNQSNAPHLYQLRKYMMQRTQGESTIAKYYAQLRSVWEDLLSLVPIPDCS</sequence>
<proteinExistence type="predicted"/>
<comment type="caution">
    <text evidence="2">The sequence shown here is derived from an EMBL/GenBank/DDBJ whole genome shotgun (WGS) entry which is preliminary data.</text>
</comment>
<dbReference type="InterPro" id="IPR029472">
    <property type="entry name" value="Copia-like_N"/>
</dbReference>
<gene>
    <name evidence="2" type="ORF">RND81_09G031200</name>
</gene>
<organism evidence="2 3">
    <name type="scientific">Saponaria officinalis</name>
    <name type="common">Common soapwort</name>
    <name type="synonym">Lychnis saponaria</name>
    <dbReference type="NCBI Taxonomy" id="3572"/>
    <lineage>
        <taxon>Eukaryota</taxon>
        <taxon>Viridiplantae</taxon>
        <taxon>Streptophyta</taxon>
        <taxon>Embryophyta</taxon>
        <taxon>Tracheophyta</taxon>
        <taxon>Spermatophyta</taxon>
        <taxon>Magnoliopsida</taxon>
        <taxon>eudicotyledons</taxon>
        <taxon>Gunneridae</taxon>
        <taxon>Pentapetalae</taxon>
        <taxon>Caryophyllales</taxon>
        <taxon>Caryophyllaceae</taxon>
        <taxon>Caryophylleae</taxon>
        <taxon>Saponaria</taxon>
    </lineage>
</organism>
<name>A0AAW1II44_SAPOF</name>
<dbReference type="Proteomes" id="UP001443914">
    <property type="component" value="Unassembled WGS sequence"/>
</dbReference>
<dbReference type="EMBL" id="JBDFQZ010000009">
    <property type="protein sequence ID" value="KAK9689046.1"/>
    <property type="molecule type" value="Genomic_DNA"/>
</dbReference>